<dbReference type="RefSeq" id="WP_103718945.1">
    <property type="nucleotide sequence ID" value="NZ_PQFZ01000008.1"/>
</dbReference>
<dbReference type="GO" id="GO:0007165">
    <property type="term" value="P:signal transduction"/>
    <property type="evidence" value="ECO:0007669"/>
    <property type="project" value="UniProtKB-KW"/>
</dbReference>
<dbReference type="GO" id="GO:0004888">
    <property type="term" value="F:transmembrane signaling receptor activity"/>
    <property type="evidence" value="ECO:0007669"/>
    <property type="project" value="InterPro"/>
</dbReference>
<reference evidence="7 8" key="1">
    <citation type="submission" date="2018-01" db="EMBL/GenBank/DDBJ databases">
        <title>Genomic Encyclopedia of Type Strains, Phase III (KMG-III): the genomes of soil and plant-associated and newly described type strains.</title>
        <authorList>
            <person name="Whitman W."/>
        </authorList>
    </citation>
    <scope>NUCLEOTIDE SEQUENCE [LARGE SCALE GENOMIC DNA]</scope>
    <source>
        <strain evidence="7 8">1131</strain>
    </source>
</reference>
<dbReference type="SUPFAM" id="SSF158472">
    <property type="entry name" value="HAMP domain-like"/>
    <property type="match status" value="1"/>
</dbReference>
<dbReference type="EMBL" id="PQFZ01000008">
    <property type="protein sequence ID" value="POR50835.1"/>
    <property type="molecule type" value="Genomic_DNA"/>
</dbReference>
<evidence type="ECO:0000259" key="5">
    <source>
        <dbReference type="PROSITE" id="PS50111"/>
    </source>
</evidence>
<dbReference type="Pfam" id="PF00672">
    <property type="entry name" value="HAMP"/>
    <property type="match status" value="1"/>
</dbReference>
<sequence>MILNTRRFSILLCVLSSFAVVIALIGASAYLVKNLTTKLIAETRDAVWEASVPAEYVYMTVSDRWNGHRRTIANLNKDHLASATSGRSVEQSTGWRELLNLSVDFPIDIKAAIDRANDKLKAFDAAKDRTDELVRLQQIRDAAENLYGSQTEALDAFSEEAASLLKTMAARIGEVNRRMEQTAEMTLAWLAQIGTALLVLVSSITILLQIGIINPIRRMNHVMQRLASGDYGVDAPKVSRLVEIGQMGATIGVFRASLVEREKLRRQQDEQRNIVETERREFLRRLALAFESKVGVIVQSVIEAARGLHTAADRMSRETASATAQAEAVAAAAQDANANVRTVADAAGSLFASMRGVGSQIRTSGDRIRYTVDQAAKANIDIQALDTAALSIGSVAEVINAFAVQTNLLSLNATIEAARAGDAGRGFGVVAQEVKSLALKTAGATSQIAERIAAIQSASSATIESIHSMSHSIDEMAGIASSASDAIAQQIETTCLIATNVNEAALKTASVTRTIGEASVAIQTAGNLVARVLDAARDLNRDGEILAKETQQFADIIRAA</sequence>
<dbReference type="PROSITE" id="PS50111">
    <property type="entry name" value="CHEMOTAXIS_TRANSDUC_2"/>
    <property type="match status" value="1"/>
</dbReference>
<keyword evidence="1 3" id="KW-0807">Transducer</keyword>
<gene>
    <name evidence="7" type="ORF">CYD53_10883</name>
</gene>
<accession>A0A2S4M887</accession>
<dbReference type="SMART" id="SM00283">
    <property type="entry name" value="MA"/>
    <property type="match status" value="1"/>
</dbReference>
<dbReference type="Proteomes" id="UP000236919">
    <property type="component" value="Unassembled WGS sequence"/>
</dbReference>
<dbReference type="PANTHER" id="PTHR32089">
    <property type="entry name" value="METHYL-ACCEPTING CHEMOTAXIS PROTEIN MCPB"/>
    <property type="match status" value="1"/>
</dbReference>
<dbReference type="Gene3D" id="1.10.287.950">
    <property type="entry name" value="Methyl-accepting chemotaxis protein"/>
    <property type="match status" value="1"/>
</dbReference>
<dbReference type="SMART" id="SM00304">
    <property type="entry name" value="HAMP"/>
    <property type="match status" value="1"/>
</dbReference>
<keyword evidence="4" id="KW-1133">Transmembrane helix</keyword>
<evidence type="ECO:0000313" key="7">
    <source>
        <dbReference type="EMBL" id="POR50835.1"/>
    </source>
</evidence>
<feature type="transmembrane region" description="Helical" evidence="4">
    <location>
        <begin position="187"/>
        <end position="213"/>
    </location>
</feature>
<evidence type="ECO:0000256" key="3">
    <source>
        <dbReference type="PROSITE-ProRule" id="PRU00284"/>
    </source>
</evidence>
<dbReference type="PRINTS" id="PR00260">
    <property type="entry name" value="CHEMTRNSDUCR"/>
</dbReference>
<dbReference type="PROSITE" id="PS50885">
    <property type="entry name" value="HAMP"/>
    <property type="match status" value="1"/>
</dbReference>
<dbReference type="AlphaFoldDB" id="A0A2S4M887"/>
<evidence type="ECO:0000256" key="2">
    <source>
        <dbReference type="ARBA" id="ARBA00029447"/>
    </source>
</evidence>
<dbReference type="CDD" id="cd06225">
    <property type="entry name" value="HAMP"/>
    <property type="match status" value="1"/>
</dbReference>
<evidence type="ECO:0000256" key="4">
    <source>
        <dbReference type="SAM" id="Phobius"/>
    </source>
</evidence>
<dbReference type="InterPro" id="IPR004090">
    <property type="entry name" value="Chemotax_Me-accpt_rcpt"/>
</dbReference>
<proteinExistence type="inferred from homology"/>
<evidence type="ECO:0000259" key="6">
    <source>
        <dbReference type="PROSITE" id="PS50885"/>
    </source>
</evidence>
<organism evidence="7 8">
    <name type="scientific">Bosea psychrotolerans</name>
    <dbReference type="NCBI Taxonomy" id="1871628"/>
    <lineage>
        <taxon>Bacteria</taxon>
        <taxon>Pseudomonadati</taxon>
        <taxon>Pseudomonadota</taxon>
        <taxon>Alphaproteobacteria</taxon>
        <taxon>Hyphomicrobiales</taxon>
        <taxon>Boseaceae</taxon>
        <taxon>Bosea</taxon>
    </lineage>
</organism>
<keyword evidence="4" id="KW-0812">Transmembrane</keyword>
<dbReference type="InterPro" id="IPR004089">
    <property type="entry name" value="MCPsignal_dom"/>
</dbReference>
<dbReference type="GO" id="GO:0016020">
    <property type="term" value="C:membrane"/>
    <property type="evidence" value="ECO:0007669"/>
    <property type="project" value="InterPro"/>
</dbReference>
<dbReference type="InterPro" id="IPR003660">
    <property type="entry name" value="HAMP_dom"/>
</dbReference>
<feature type="domain" description="Methyl-accepting transducer" evidence="5">
    <location>
        <begin position="297"/>
        <end position="533"/>
    </location>
</feature>
<comment type="caution">
    <text evidence="7">The sequence shown here is derived from an EMBL/GenBank/DDBJ whole genome shotgun (WGS) entry which is preliminary data.</text>
</comment>
<dbReference type="GO" id="GO:0006935">
    <property type="term" value="P:chemotaxis"/>
    <property type="evidence" value="ECO:0007669"/>
    <property type="project" value="InterPro"/>
</dbReference>
<keyword evidence="4" id="KW-0472">Membrane</keyword>
<feature type="domain" description="HAMP" evidence="6">
    <location>
        <begin position="210"/>
        <end position="263"/>
    </location>
</feature>
<evidence type="ECO:0000256" key="1">
    <source>
        <dbReference type="ARBA" id="ARBA00023224"/>
    </source>
</evidence>
<dbReference type="PANTHER" id="PTHR32089:SF112">
    <property type="entry name" value="LYSOZYME-LIKE PROTEIN-RELATED"/>
    <property type="match status" value="1"/>
</dbReference>
<dbReference type="OrthoDB" id="3289104at2"/>
<dbReference type="Pfam" id="PF00015">
    <property type="entry name" value="MCPsignal"/>
    <property type="match status" value="1"/>
</dbReference>
<dbReference type="Gene3D" id="6.10.340.10">
    <property type="match status" value="1"/>
</dbReference>
<name>A0A2S4M887_9HYPH</name>
<comment type="similarity">
    <text evidence="2">Belongs to the methyl-accepting chemotaxis (MCP) protein family.</text>
</comment>
<evidence type="ECO:0000313" key="8">
    <source>
        <dbReference type="Proteomes" id="UP000236919"/>
    </source>
</evidence>
<dbReference type="SUPFAM" id="SSF58104">
    <property type="entry name" value="Methyl-accepting chemotaxis protein (MCP) signaling domain"/>
    <property type="match status" value="1"/>
</dbReference>
<protein>
    <submittedName>
        <fullName evidence="7">Methyl-accepting chemotaxis protein</fullName>
    </submittedName>
</protein>
<keyword evidence="8" id="KW-1185">Reference proteome</keyword>